<dbReference type="AlphaFoldDB" id="A0AAV2JXD4"/>
<reference evidence="2 3" key="1">
    <citation type="submission" date="2024-04" db="EMBL/GenBank/DDBJ databases">
        <authorList>
            <person name="Waldvogel A.-M."/>
            <person name="Schoenle A."/>
        </authorList>
    </citation>
    <scope>NUCLEOTIDE SEQUENCE [LARGE SCALE GENOMIC DNA]</scope>
</reference>
<accession>A0AAV2JXD4</accession>
<evidence type="ECO:0000256" key="1">
    <source>
        <dbReference type="SAM" id="MobiDB-lite"/>
    </source>
</evidence>
<sequence length="919" mass="99733">MEPPLSALSQDALFCHRAGHFPSAPLGAPFPLMSRCSSSTLLTNLGLRYGPRQGPLRGLVPPSCVLTGSRPYRSMENLSWSPLFDPNLSGHCYRSVDSELILRYTSTSHWYDGPPDPTIPCAPSLHPDSLALYPRHCIPRKDVSLIPHFLLPGGLDEWDARKGLRDKLRLQSARSAGEATKALPMRTQTNQTPEQYGSINGKPTRITSHEEIKREVLRRLKLRRQNSSPNLALASSSGSLNELATSFTTDNIAGNRNSLVSEVRRPPLGRLHIPTFEEFKKMRQKEANGSMTNGSTAIAEANDVALIDLNGQIQTDTQASSDSSKELATSAMDGTRHFSPIRTVPSPRGPFQVLASSSQLSGASSKPRRSSLDTVGSVPFPPNRDVVERPSSCCPALLLEGSELSKYGAKIYKMKDGLIGSALDLIKKSRSIQALCPLLLLIQTQYTGALSSAPPHTAAVYRRSVLCSSSHSCSIQALCPLLLLIQTQYTGALSSAPPHTAAVYRRSVLCSSTYSRSIQALCPLLLHIQLQYTGALSSAPPHTAAVYRRSVLCSSSYRRSIQALCPLLLLIQPQYTGALSSAPPHTAAVYRRSVLCSSSYRRSIQALCPLLLHIQPQYTGALSSAPPHTAAVYRRSVLCSSTYSRSIQALCPLLFHIQPQYTGALSSAPPHTAAVYRRSVLCSSTYSRSIQALCPLLLLTQLQYTGALSSAPPHTDAVYRRSVLCSSTYSRSIQALCPLLLLIQTQYTGALSSAPPHTAAVYRRSVLCSSSYSRSIQALCPLLLLIQTQYTGALSSAPPHTAAVYRRSVLCSSTYSHSIQALCPLLLHIQLQYTGALSYAPPHTAAVYRRSVLCSSSHSRSIQALCPLLLLTQPQYTGALSYAPPHTAAVYRRSVLCSSSHSHSIQALCPLLLLIQLQY</sequence>
<dbReference type="EMBL" id="OZ035837">
    <property type="protein sequence ID" value="CAL1581418.1"/>
    <property type="molecule type" value="Genomic_DNA"/>
</dbReference>
<feature type="compositionally biased region" description="Low complexity" evidence="1">
    <location>
        <begin position="354"/>
        <end position="365"/>
    </location>
</feature>
<keyword evidence="3" id="KW-1185">Reference proteome</keyword>
<gene>
    <name evidence="2" type="ORF">KC01_LOCUS12180</name>
</gene>
<protein>
    <submittedName>
        <fullName evidence="2">Uncharacterized protein</fullName>
    </submittedName>
</protein>
<dbReference type="Proteomes" id="UP001497482">
    <property type="component" value="Chromosome 15"/>
</dbReference>
<organism evidence="2 3">
    <name type="scientific">Knipowitschia caucasica</name>
    <name type="common">Caucasian dwarf goby</name>
    <name type="synonym">Pomatoschistus caucasicus</name>
    <dbReference type="NCBI Taxonomy" id="637954"/>
    <lineage>
        <taxon>Eukaryota</taxon>
        <taxon>Metazoa</taxon>
        <taxon>Chordata</taxon>
        <taxon>Craniata</taxon>
        <taxon>Vertebrata</taxon>
        <taxon>Euteleostomi</taxon>
        <taxon>Actinopterygii</taxon>
        <taxon>Neopterygii</taxon>
        <taxon>Teleostei</taxon>
        <taxon>Neoteleostei</taxon>
        <taxon>Acanthomorphata</taxon>
        <taxon>Gobiaria</taxon>
        <taxon>Gobiiformes</taxon>
        <taxon>Gobioidei</taxon>
        <taxon>Gobiidae</taxon>
        <taxon>Gobiinae</taxon>
        <taxon>Knipowitschia</taxon>
    </lineage>
</organism>
<feature type="region of interest" description="Disordered" evidence="1">
    <location>
        <begin position="315"/>
        <end position="377"/>
    </location>
</feature>
<proteinExistence type="predicted"/>
<evidence type="ECO:0000313" key="2">
    <source>
        <dbReference type="EMBL" id="CAL1581418.1"/>
    </source>
</evidence>
<evidence type="ECO:0000313" key="3">
    <source>
        <dbReference type="Proteomes" id="UP001497482"/>
    </source>
</evidence>
<name>A0AAV2JXD4_KNICA</name>